<feature type="compositionally biased region" description="Low complexity" evidence="1">
    <location>
        <begin position="65"/>
        <end position="79"/>
    </location>
</feature>
<feature type="compositionally biased region" description="Pro residues" evidence="1">
    <location>
        <begin position="53"/>
        <end position="64"/>
    </location>
</feature>
<feature type="compositionally biased region" description="Low complexity" evidence="1">
    <location>
        <begin position="1"/>
        <end position="28"/>
    </location>
</feature>
<name>K2QYS2_MACPH</name>
<proteinExistence type="predicted"/>
<evidence type="ECO:0000256" key="1">
    <source>
        <dbReference type="SAM" id="MobiDB-lite"/>
    </source>
</evidence>
<accession>K2QYS2</accession>
<dbReference type="HOGENOM" id="CLU_1170830_0_0_1"/>
<feature type="compositionally biased region" description="Low complexity" evidence="1">
    <location>
        <begin position="87"/>
        <end position="107"/>
    </location>
</feature>
<dbReference type="Proteomes" id="UP000007129">
    <property type="component" value="Unassembled WGS sequence"/>
</dbReference>
<protein>
    <submittedName>
        <fullName evidence="2">Uncharacterized protein</fullName>
    </submittedName>
</protein>
<dbReference type="InParanoid" id="K2QYS2"/>
<reference evidence="2 3" key="1">
    <citation type="journal article" date="2012" name="BMC Genomics">
        <title>Tools to kill: Genome of one of the most destructive plant pathogenic fungi Macrophomina phaseolina.</title>
        <authorList>
            <person name="Islam M.S."/>
            <person name="Haque M.S."/>
            <person name="Islam M.M."/>
            <person name="Emdad E.M."/>
            <person name="Halim A."/>
            <person name="Hossen Q.M.M."/>
            <person name="Hossain M.Z."/>
            <person name="Ahmed B."/>
            <person name="Rahim S."/>
            <person name="Rahman M.S."/>
            <person name="Alam M.M."/>
            <person name="Hou S."/>
            <person name="Wan X."/>
            <person name="Saito J.A."/>
            <person name="Alam M."/>
        </authorList>
    </citation>
    <scope>NUCLEOTIDE SEQUENCE [LARGE SCALE GENOMIC DNA]</scope>
    <source>
        <strain evidence="2 3">MS6</strain>
    </source>
</reference>
<gene>
    <name evidence="2" type="ORF">MPH_07774</name>
</gene>
<dbReference type="VEuPathDB" id="FungiDB:MPH_07774"/>
<sequence>MVPRRASSSPPPAASSSAAAPSSRPRSSCTRASESLPRSRASLQAASSVRTPLRPPGSTTPPSAPASSTTPTPSSSSRARPSRRTRTATTLRPSRTSSYTSTTAPARTHSRRRPLFSGPTSTIPTARRRRVCRVLLTRQAIATTRPKTPSHSTSTGLQVCSQPAASCSTTSSSPAPVTTCTTATLRTAMPMTSRRSSEISSTSCLWADWSRRTLREMRPRTRSRRTLLRRVTMRGVW</sequence>
<dbReference type="AlphaFoldDB" id="K2QYS2"/>
<evidence type="ECO:0000313" key="3">
    <source>
        <dbReference type="Proteomes" id="UP000007129"/>
    </source>
</evidence>
<comment type="caution">
    <text evidence="2">The sequence shown here is derived from an EMBL/GenBank/DDBJ whole genome shotgun (WGS) entry which is preliminary data.</text>
</comment>
<feature type="region of interest" description="Disordered" evidence="1">
    <location>
        <begin position="1"/>
        <end position="128"/>
    </location>
</feature>
<dbReference type="EMBL" id="AHHD01000330">
    <property type="protein sequence ID" value="EKG15091.1"/>
    <property type="molecule type" value="Genomic_DNA"/>
</dbReference>
<feature type="compositionally biased region" description="Polar residues" evidence="1">
    <location>
        <begin position="41"/>
        <end position="50"/>
    </location>
</feature>
<evidence type="ECO:0000313" key="2">
    <source>
        <dbReference type="EMBL" id="EKG15091.1"/>
    </source>
</evidence>
<organism evidence="2 3">
    <name type="scientific">Macrophomina phaseolina (strain MS6)</name>
    <name type="common">Charcoal rot fungus</name>
    <dbReference type="NCBI Taxonomy" id="1126212"/>
    <lineage>
        <taxon>Eukaryota</taxon>
        <taxon>Fungi</taxon>
        <taxon>Dikarya</taxon>
        <taxon>Ascomycota</taxon>
        <taxon>Pezizomycotina</taxon>
        <taxon>Dothideomycetes</taxon>
        <taxon>Dothideomycetes incertae sedis</taxon>
        <taxon>Botryosphaeriales</taxon>
        <taxon>Botryosphaeriaceae</taxon>
        <taxon>Macrophomina</taxon>
    </lineage>
</organism>